<protein>
    <submittedName>
        <fullName evidence="1">Phage major capsid protein, P2 family</fullName>
    </submittedName>
</protein>
<dbReference type="AlphaFoldDB" id="A0A379B2G8"/>
<evidence type="ECO:0000313" key="1">
    <source>
        <dbReference type="EMBL" id="SUB32814.1"/>
    </source>
</evidence>
<gene>
    <name evidence="1" type="ORF">NCTC10699_00401</name>
</gene>
<dbReference type="OrthoDB" id="5464529at2"/>
<dbReference type="Proteomes" id="UP000254280">
    <property type="component" value="Unassembled WGS sequence"/>
</dbReference>
<accession>A0A379B2G8</accession>
<dbReference type="Pfam" id="PF05125">
    <property type="entry name" value="Phage_cap_P2"/>
    <property type="match status" value="1"/>
</dbReference>
<reference evidence="1 2" key="1">
    <citation type="submission" date="2018-06" db="EMBL/GenBank/DDBJ databases">
        <authorList>
            <consortium name="Pathogen Informatics"/>
            <person name="Doyle S."/>
        </authorList>
    </citation>
    <scope>NUCLEOTIDE SEQUENCE [LARGE SCALE GENOMIC DNA]</scope>
    <source>
        <strain evidence="1 2">NCTC10699</strain>
    </source>
</reference>
<dbReference type="InterPro" id="IPR006441">
    <property type="entry name" value="Phage_P2_GpN"/>
</dbReference>
<evidence type="ECO:0000313" key="2">
    <source>
        <dbReference type="Proteomes" id="UP000254280"/>
    </source>
</evidence>
<dbReference type="EMBL" id="UGSS01000002">
    <property type="protein sequence ID" value="SUB32814.1"/>
    <property type="molecule type" value="Genomic_DNA"/>
</dbReference>
<organism evidence="1 2">
    <name type="scientific">[Pasteurella] mairii</name>
    <dbReference type="NCBI Taxonomy" id="757"/>
    <lineage>
        <taxon>Bacteria</taxon>
        <taxon>Pseudomonadati</taxon>
        <taxon>Pseudomonadota</taxon>
        <taxon>Gammaproteobacteria</taxon>
        <taxon>Pasteurellales</taxon>
        <taxon>Pasteurellaceae</taxon>
    </lineage>
</organism>
<proteinExistence type="predicted"/>
<keyword evidence="2" id="KW-1185">Reference proteome</keyword>
<name>A0A379B2G8_9PAST</name>
<sequence length="327" mass="37030">MEILTINKLNQYKQNLSNAIKQDKTSDLVYYDLEPAQEAKLLNNLYKHSFFSLINIIKSTRQIGETLGINVPAPSQTNTETQERTCEKSYVTAPKKFNCKSIDIDSFITYAKLDTLAGYLDQDFDNLLDNYLDKQMLLSLLLVGFNGVYRAENSNFYENKLAEDVAKGWLQLIRDNAPDKVLSGVQVGEAQEYKTLNSLVKNALAKIDNPLRAGGDLVAICGRNIISDQPVKIEYENFSQDKIGLITISEKLIGGLKAFSVPYFPENSILITRLDNLSLYIHTGTIRRFLEKNPAKNRLENYISMNVDFVIEDYNAALLIDNINMIE</sequence>